<dbReference type="PROSITE" id="PS50065">
    <property type="entry name" value="HMG_COA_REDUCTASE_4"/>
    <property type="match status" value="1"/>
</dbReference>
<dbReference type="GO" id="GO:0005778">
    <property type="term" value="C:peroxisomal membrane"/>
    <property type="evidence" value="ECO:0007669"/>
    <property type="project" value="TreeGrafter"/>
</dbReference>
<dbReference type="InterPro" id="IPR002202">
    <property type="entry name" value="HMG_CoA_Rdtase"/>
</dbReference>
<evidence type="ECO:0000313" key="4">
    <source>
        <dbReference type="Proteomes" id="UP000236291"/>
    </source>
</evidence>
<feature type="domain" description="Reverse transcriptase zinc-binding" evidence="2">
    <location>
        <begin position="161"/>
        <end position="227"/>
    </location>
</feature>
<name>A0A2K3PA81_TRIPR</name>
<feature type="transmembrane region" description="Helical" evidence="1">
    <location>
        <begin position="20"/>
        <end position="43"/>
    </location>
</feature>
<dbReference type="SUPFAM" id="SSF56542">
    <property type="entry name" value="Substrate-binding domain of HMG-CoA reductase"/>
    <property type="match status" value="1"/>
</dbReference>
<dbReference type="AlphaFoldDB" id="A0A2K3PA81"/>
<keyword evidence="1" id="KW-1133">Transmembrane helix</keyword>
<keyword evidence="1" id="KW-0472">Membrane</keyword>
<dbReference type="GO" id="GO:0016126">
    <property type="term" value="P:sterol biosynthetic process"/>
    <property type="evidence" value="ECO:0007669"/>
    <property type="project" value="TreeGrafter"/>
</dbReference>
<dbReference type="InterPro" id="IPR026960">
    <property type="entry name" value="RVT-Znf"/>
</dbReference>
<proteinExistence type="predicted"/>
<dbReference type="InterPro" id="IPR009029">
    <property type="entry name" value="HMG_CoA_Rdtase_sub-bd_dom_sf"/>
</dbReference>
<dbReference type="InterPro" id="IPR023282">
    <property type="entry name" value="HMG_CoA_Rdtase_N"/>
</dbReference>
<evidence type="ECO:0000313" key="3">
    <source>
        <dbReference type="EMBL" id="PNY12192.1"/>
    </source>
</evidence>
<reference evidence="3 4" key="1">
    <citation type="journal article" date="2014" name="Am. J. Bot.">
        <title>Genome assembly and annotation for red clover (Trifolium pratense; Fabaceae).</title>
        <authorList>
            <person name="Istvanek J."/>
            <person name="Jaros M."/>
            <person name="Krenek A."/>
            <person name="Repkova J."/>
        </authorList>
    </citation>
    <scope>NUCLEOTIDE SEQUENCE [LARGE SCALE GENOMIC DNA]</scope>
    <source>
        <strain evidence="4">cv. Tatra</strain>
        <tissue evidence="3">Young leaves</tissue>
    </source>
</reference>
<evidence type="ECO:0000259" key="2">
    <source>
        <dbReference type="Pfam" id="PF13966"/>
    </source>
</evidence>
<accession>A0A2K3PA81</accession>
<keyword evidence="1" id="KW-0812">Transmembrane</keyword>
<dbReference type="FunFam" id="1.10.3270.10:FF:000002">
    <property type="entry name" value="3-hydroxy-3-methylglutaryl coenzyme A reductase"/>
    <property type="match status" value="1"/>
</dbReference>
<organism evidence="3 4">
    <name type="scientific">Trifolium pratense</name>
    <name type="common">Red clover</name>
    <dbReference type="NCBI Taxonomy" id="57577"/>
    <lineage>
        <taxon>Eukaryota</taxon>
        <taxon>Viridiplantae</taxon>
        <taxon>Streptophyta</taxon>
        <taxon>Embryophyta</taxon>
        <taxon>Tracheophyta</taxon>
        <taxon>Spermatophyta</taxon>
        <taxon>Magnoliopsida</taxon>
        <taxon>eudicotyledons</taxon>
        <taxon>Gunneridae</taxon>
        <taxon>Pentapetalae</taxon>
        <taxon>rosids</taxon>
        <taxon>fabids</taxon>
        <taxon>Fabales</taxon>
        <taxon>Fabaceae</taxon>
        <taxon>Papilionoideae</taxon>
        <taxon>50 kb inversion clade</taxon>
        <taxon>NPAAA clade</taxon>
        <taxon>Hologalegina</taxon>
        <taxon>IRL clade</taxon>
        <taxon>Trifolieae</taxon>
        <taxon>Trifolium</taxon>
    </lineage>
</organism>
<dbReference type="EMBL" id="ASHM01005105">
    <property type="protein sequence ID" value="PNY12192.1"/>
    <property type="molecule type" value="Genomic_DNA"/>
</dbReference>
<dbReference type="PANTHER" id="PTHR10572">
    <property type="entry name" value="3-HYDROXY-3-METHYLGLUTARYL-COENZYME A REDUCTASE"/>
    <property type="match status" value="1"/>
</dbReference>
<dbReference type="GO" id="GO:0005789">
    <property type="term" value="C:endoplasmic reticulum membrane"/>
    <property type="evidence" value="ECO:0007669"/>
    <property type="project" value="TreeGrafter"/>
</dbReference>
<protein>
    <submittedName>
        <fullName evidence="3">3-hydroxy-3-methylglutaryl coenzyme a reductase</fullName>
    </submittedName>
</protein>
<evidence type="ECO:0000256" key="1">
    <source>
        <dbReference type="SAM" id="Phobius"/>
    </source>
</evidence>
<sequence>MLMFGKCARFLGERSARLTLHGVSTCALYLTSTHLFCCIYFGIFSPRRMIWPGYVELAIFDGGTGEKVRFWTDTWLEAPLVELLHLPLELCASLMASVSSFVVNGAWRVPDYITEINPVVAQQIEHIILPKAPLPDRLVWSDSKDGTLSAKYAAAYLSVHATVQWSVWLWKQSVPPSNSCVVWRIIHNTMPTDENLIKRGSPFVRYVCRITKQRNTCSSIVLLRCRFGTGWKCTTFLCTFFFSVAYFLLQRWREKIRTSTPLHVLTISDMVAVVSLIAYFIYLMAFFGIAFILHPISVLEEEDGEAVIEKYHGSCLTGVSRKLPSLPQKILVEKVAPAPVLLSMEDGEVVRSVVSGSIPSYSFESKLGDCKRASAIRNQAVERVTGRSLQGFPMEGFDYDSILGQCCEMPIGFVQIPVGVAGPLLLDGNEYTVPMATTEGCLVASTNRGCKAIYVSGGASAVVLRDGMTRAPRC</sequence>
<comment type="caution">
    <text evidence="3">The sequence shown here is derived from an EMBL/GenBank/DDBJ whole genome shotgun (WGS) entry which is preliminary data.</text>
</comment>
<dbReference type="STRING" id="57577.A0A2K3PA81"/>
<dbReference type="Gene3D" id="3.90.770.10">
    <property type="entry name" value="3-hydroxy-3-methylglutaryl-coenzyme A Reductase, Chain A, domain 2"/>
    <property type="match status" value="1"/>
</dbReference>
<dbReference type="Pfam" id="PF00368">
    <property type="entry name" value="HMG-CoA_red"/>
    <property type="match status" value="1"/>
</dbReference>
<feature type="transmembrane region" description="Helical" evidence="1">
    <location>
        <begin position="270"/>
        <end position="293"/>
    </location>
</feature>
<dbReference type="PRINTS" id="PR00071">
    <property type="entry name" value="HMGCOARDTASE"/>
</dbReference>
<feature type="transmembrane region" description="Helical" evidence="1">
    <location>
        <begin position="229"/>
        <end position="249"/>
    </location>
</feature>
<dbReference type="Pfam" id="PF13966">
    <property type="entry name" value="zf-RVT"/>
    <property type="match status" value="1"/>
</dbReference>
<dbReference type="InterPro" id="IPR023074">
    <property type="entry name" value="HMG_CoA_Rdtase_cat_sf"/>
</dbReference>
<dbReference type="Gene3D" id="1.10.3270.10">
    <property type="entry name" value="HMGR, N-terminal domain"/>
    <property type="match status" value="1"/>
</dbReference>
<dbReference type="Proteomes" id="UP000236291">
    <property type="component" value="Unassembled WGS sequence"/>
</dbReference>
<dbReference type="GO" id="GO:0004420">
    <property type="term" value="F:hydroxymethylglutaryl-CoA reductase (NADPH) activity"/>
    <property type="evidence" value="ECO:0007669"/>
    <property type="project" value="InterPro"/>
</dbReference>
<dbReference type="GO" id="GO:0015936">
    <property type="term" value="P:coenzyme A metabolic process"/>
    <property type="evidence" value="ECO:0007669"/>
    <property type="project" value="InterPro"/>
</dbReference>
<gene>
    <name evidence="3" type="ORF">L195_g008818</name>
</gene>
<reference evidence="3 4" key="2">
    <citation type="journal article" date="2017" name="Front. Plant Sci.">
        <title>Gene Classification and Mining of Molecular Markers Useful in Red Clover (Trifolium pratense) Breeding.</title>
        <authorList>
            <person name="Istvanek J."/>
            <person name="Dluhosova J."/>
            <person name="Dluhos P."/>
            <person name="Patkova L."/>
            <person name="Nedelnik J."/>
            <person name="Repkova J."/>
        </authorList>
    </citation>
    <scope>NUCLEOTIDE SEQUENCE [LARGE SCALE GENOMIC DNA]</scope>
    <source>
        <strain evidence="4">cv. Tatra</strain>
        <tissue evidence="3">Young leaves</tissue>
    </source>
</reference>
<dbReference type="GO" id="GO:0008299">
    <property type="term" value="P:isoprenoid biosynthetic process"/>
    <property type="evidence" value="ECO:0007669"/>
    <property type="project" value="TreeGrafter"/>
</dbReference>
<dbReference type="PANTHER" id="PTHR10572:SF47">
    <property type="entry name" value="3-HYDROXY-3-METHYLGLUTARYL COENZYME A REDUCTASE"/>
    <property type="match status" value="1"/>
</dbReference>